<keyword evidence="1" id="KW-0732">Signal</keyword>
<reference evidence="2" key="1">
    <citation type="submission" date="2020-06" db="EMBL/GenBank/DDBJ databases">
        <authorList>
            <consortium name="Plant Systems Biology data submission"/>
        </authorList>
    </citation>
    <scope>NUCLEOTIDE SEQUENCE</scope>
    <source>
        <strain evidence="2">D6</strain>
    </source>
</reference>
<dbReference type="Proteomes" id="UP001153069">
    <property type="component" value="Unassembled WGS sequence"/>
</dbReference>
<name>A0A9N8EYA6_9STRA</name>
<keyword evidence="3" id="KW-1185">Reference proteome</keyword>
<feature type="signal peptide" evidence="1">
    <location>
        <begin position="1"/>
        <end position="19"/>
    </location>
</feature>
<evidence type="ECO:0000313" key="2">
    <source>
        <dbReference type="EMBL" id="CAB9527899.1"/>
    </source>
</evidence>
<comment type="caution">
    <text evidence="2">The sequence shown here is derived from an EMBL/GenBank/DDBJ whole genome shotgun (WGS) entry which is preliminary data.</text>
</comment>
<gene>
    <name evidence="2" type="ORF">SEMRO_2101_G314540.1</name>
</gene>
<organism evidence="2 3">
    <name type="scientific">Seminavis robusta</name>
    <dbReference type="NCBI Taxonomy" id="568900"/>
    <lineage>
        <taxon>Eukaryota</taxon>
        <taxon>Sar</taxon>
        <taxon>Stramenopiles</taxon>
        <taxon>Ochrophyta</taxon>
        <taxon>Bacillariophyta</taxon>
        <taxon>Bacillariophyceae</taxon>
        <taxon>Bacillariophycidae</taxon>
        <taxon>Naviculales</taxon>
        <taxon>Naviculaceae</taxon>
        <taxon>Seminavis</taxon>
    </lineage>
</organism>
<sequence>MRSILCFLLLSVFAASVSAEDVVIDFRAGATKLGVFYQGNQEDTTLDLEVDAFKGFVEPYGHNTQYMKTGEAFVVRSTDFKLRVKVIVWANTDYTSKDERPYKITLKNLLMDEAVELKLSDKGGYQWIEEGIYVTHMTDVQHDFEFRDHAGETMLAVRLFHAAEQDL</sequence>
<dbReference type="EMBL" id="CAICTM010002099">
    <property type="protein sequence ID" value="CAB9527899.1"/>
    <property type="molecule type" value="Genomic_DNA"/>
</dbReference>
<proteinExistence type="predicted"/>
<protein>
    <submittedName>
        <fullName evidence="2">Uncharacterized protein</fullName>
    </submittedName>
</protein>
<feature type="chain" id="PRO_5040318249" evidence="1">
    <location>
        <begin position="20"/>
        <end position="167"/>
    </location>
</feature>
<evidence type="ECO:0000256" key="1">
    <source>
        <dbReference type="SAM" id="SignalP"/>
    </source>
</evidence>
<dbReference type="AlphaFoldDB" id="A0A9N8EYA6"/>
<evidence type="ECO:0000313" key="3">
    <source>
        <dbReference type="Proteomes" id="UP001153069"/>
    </source>
</evidence>
<accession>A0A9N8EYA6</accession>